<feature type="compositionally biased region" description="Polar residues" evidence="1">
    <location>
        <begin position="9"/>
        <end position="22"/>
    </location>
</feature>
<dbReference type="GO" id="GO:0016747">
    <property type="term" value="F:acyltransferase activity, transferring groups other than amino-acyl groups"/>
    <property type="evidence" value="ECO:0007669"/>
    <property type="project" value="InterPro"/>
</dbReference>
<dbReference type="PANTHER" id="PTHR42791">
    <property type="entry name" value="GNAT FAMILY ACETYLTRANSFERASE"/>
    <property type="match status" value="1"/>
</dbReference>
<sequence>MEGVKHQKTTYALNGNKPTMNGHSGGHQKNYVAVNSDKITAAATAAVAGGDKVRRVTLAEYKQAAQCLAEAFADDDVARYFTEVPDRAHWTEKQKWDLHVSILEYMTYAHILKGLVLAAGSDYGCVALWMLPGQNMDDYLTILRSGMWRLWYKLSAEGKTRFFDEFFPLLHDTKLEVMGARDDESYYLVYIGTKPAARGKGYARKCIEYVTNSADAEGRACYLESSNAANPAIYRKYGFEIIKSIHLKRAEKVVDLEIMVREPRAGKNQSSLSLEKVDSLVSNASSTVRPVSVSLKLGGEKDTIASISVV</sequence>
<reference evidence="3 4" key="1">
    <citation type="submission" date="2018-10" db="EMBL/GenBank/DDBJ databases">
        <title>Fifty Aureobasidium pullulans genomes reveal a recombining polyextremotolerant generalist.</title>
        <authorList>
            <person name="Gostincar C."/>
            <person name="Turk M."/>
            <person name="Zajc J."/>
            <person name="Gunde-Cimerman N."/>
        </authorList>
    </citation>
    <scope>NUCLEOTIDE SEQUENCE [LARGE SCALE GENOMIC DNA]</scope>
    <source>
        <strain evidence="3 4">EXF-11013</strain>
    </source>
</reference>
<proteinExistence type="predicted"/>
<evidence type="ECO:0000313" key="3">
    <source>
        <dbReference type="EMBL" id="THW42300.1"/>
    </source>
</evidence>
<dbReference type="InterPro" id="IPR000182">
    <property type="entry name" value="GNAT_dom"/>
</dbReference>
<evidence type="ECO:0000256" key="1">
    <source>
        <dbReference type="SAM" id="MobiDB-lite"/>
    </source>
</evidence>
<comment type="caution">
    <text evidence="3">The sequence shown here is derived from an EMBL/GenBank/DDBJ whole genome shotgun (WGS) entry which is preliminary data.</text>
</comment>
<dbReference type="Proteomes" id="UP000310687">
    <property type="component" value="Unassembled WGS sequence"/>
</dbReference>
<protein>
    <recommendedName>
        <fullName evidence="2">N-acetyltransferase domain-containing protein</fullName>
    </recommendedName>
</protein>
<dbReference type="SUPFAM" id="SSF55729">
    <property type="entry name" value="Acyl-CoA N-acyltransferases (Nat)"/>
    <property type="match status" value="1"/>
</dbReference>
<organism evidence="3 4">
    <name type="scientific">Aureobasidium pullulans</name>
    <name type="common">Black yeast</name>
    <name type="synonym">Pullularia pullulans</name>
    <dbReference type="NCBI Taxonomy" id="5580"/>
    <lineage>
        <taxon>Eukaryota</taxon>
        <taxon>Fungi</taxon>
        <taxon>Dikarya</taxon>
        <taxon>Ascomycota</taxon>
        <taxon>Pezizomycotina</taxon>
        <taxon>Dothideomycetes</taxon>
        <taxon>Dothideomycetidae</taxon>
        <taxon>Dothideales</taxon>
        <taxon>Saccotheciaceae</taxon>
        <taxon>Aureobasidium</taxon>
    </lineage>
</organism>
<dbReference type="CDD" id="cd04301">
    <property type="entry name" value="NAT_SF"/>
    <property type="match status" value="1"/>
</dbReference>
<accession>A0A4S8XW08</accession>
<dbReference type="AlphaFoldDB" id="A0A4S8XW08"/>
<feature type="region of interest" description="Disordered" evidence="1">
    <location>
        <begin position="1"/>
        <end position="26"/>
    </location>
</feature>
<evidence type="ECO:0000313" key="4">
    <source>
        <dbReference type="Proteomes" id="UP000310687"/>
    </source>
</evidence>
<dbReference type="PROSITE" id="PS51186">
    <property type="entry name" value="GNAT"/>
    <property type="match status" value="1"/>
</dbReference>
<gene>
    <name evidence="3" type="ORF">D6D22_04985</name>
</gene>
<dbReference type="InterPro" id="IPR052523">
    <property type="entry name" value="Trichothecene_AcTrans"/>
</dbReference>
<dbReference type="PANTHER" id="PTHR42791:SF1">
    <property type="entry name" value="N-ACETYLTRANSFERASE DOMAIN-CONTAINING PROTEIN"/>
    <property type="match status" value="1"/>
</dbReference>
<feature type="domain" description="N-acetyltransferase" evidence="2">
    <location>
        <begin position="126"/>
        <end position="261"/>
    </location>
</feature>
<dbReference type="EMBL" id="QZAL01000060">
    <property type="protein sequence ID" value="THW42300.1"/>
    <property type="molecule type" value="Genomic_DNA"/>
</dbReference>
<dbReference type="Pfam" id="PF13508">
    <property type="entry name" value="Acetyltransf_7"/>
    <property type="match status" value="1"/>
</dbReference>
<name>A0A4S8XW08_AURPU</name>
<dbReference type="Gene3D" id="3.40.630.30">
    <property type="match status" value="1"/>
</dbReference>
<evidence type="ECO:0000259" key="2">
    <source>
        <dbReference type="PROSITE" id="PS51186"/>
    </source>
</evidence>
<dbReference type="InterPro" id="IPR016181">
    <property type="entry name" value="Acyl_CoA_acyltransferase"/>
</dbReference>